<evidence type="ECO:0000313" key="6">
    <source>
        <dbReference type="Proteomes" id="UP001264519"/>
    </source>
</evidence>
<sequence length="227" mass="25346">MTEITSSNEMAWLQEQLRLGMSGGRFPAGSWLRQDALAEQYGVSRFVVRGALERLAELGSIEHVPNRGYRVRHWSQEEREELTEARLVIEQAMVPLMVARRTPAGLAAARRALQDFEHAARGRDGVAMTMANHAFHRALADLAGNAALARQVNWLREQGLRGAGPGWPQAGGVERSLEEHREMLAALEADDPIALQGVIHRHLTAWRQRPRVVKQEDAARQGDEPET</sequence>
<dbReference type="RefSeq" id="WP_309654009.1">
    <property type="nucleotide sequence ID" value="NZ_JARWAK010000019.1"/>
</dbReference>
<comment type="caution">
    <text evidence="5">The sequence shown here is derived from an EMBL/GenBank/DDBJ whole genome shotgun (WGS) entry which is preliminary data.</text>
</comment>
<evidence type="ECO:0000256" key="2">
    <source>
        <dbReference type="ARBA" id="ARBA00023125"/>
    </source>
</evidence>
<dbReference type="InterPro" id="IPR036390">
    <property type="entry name" value="WH_DNA-bd_sf"/>
</dbReference>
<dbReference type="Pfam" id="PF00392">
    <property type="entry name" value="GntR"/>
    <property type="match status" value="1"/>
</dbReference>
<proteinExistence type="predicted"/>
<dbReference type="PANTHER" id="PTHR43537:SF5">
    <property type="entry name" value="UXU OPERON TRANSCRIPTIONAL REGULATOR"/>
    <property type="match status" value="1"/>
</dbReference>
<evidence type="ECO:0000259" key="4">
    <source>
        <dbReference type="PROSITE" id="PS50949"/>
    </source>
</evidence>
<accession>A0ABU1G693</accession>
<keyword evidence="6" id="KW-1185">Reference proteome</keyword>
<dbReference type="Gene3D" id="1.10.10.10">
    <property type="entry name" value="Winged helix-like DNA-binding domain superfamily/Winged helix DNA-binding domain"/>
    <property type="match status" value="1"/>
</dbReference>
<keyword evidence="2" id="KW-0238">DNA-binding</keyword>
<keyword evidence="3" id="KW-0804">Transcription</keyword>
<dbReference type="PANTHER" id="PTHR43537">
    <property type="entry name" value="TRANSCRIPTIONAL REGULATOR, GNTR FAMILY"/>
    <property type="match status" value="1"/>
</dbReference>
<dbReference type="SUPFAM" id="SSF48008">
    <property type="entry name" value="GntR ligand-binding domain-like"/>
    <property type="match status" value="1"/>
</dbReference>
<reference evidence="5 6" key="1">
    <citation type="submission" date="2023-04" db="EMBL/GenBank/DDBJ databases">
        <title>A long-awaited taxogenomic arrangement of the family Halomonadaceae.</title>
        <authorList>
            <person name="De La Haba R."/>
            <person name="Chuvochina M."/>
            <person name="Wittouck S."/>
            <person name="Arahal D.R."/>
            <person name="Sanchez-Porro C."/>
            <person name="Hugenholtz P."/>
            <person name="Ventosa A."/>
        </authorList>
    </citation>
    <scope>NUCLEOTIDE SEQUENCE [LARGE SCALE GENOMIC DNA]</scope>
    <source>
        <strain evidence="5 6">DSM 23530</strain>
    </source>
</reference>
<evidence type="ECO:0000256" key="1">
    <source>
        <dbReference type="ARBA" id="ARBA00023015"/>
    </source>
</evidence>
<dbReference type="SUPFAM" id="SSF46785">
    <property type="entry name" value="Winged helix' DNA-binding domain"/>
    <property type="match status" value="1"/>
</dbReference>
<evidence type="ECO:0000256" key="3">
    <source>
        <dbReference type="ARBA" id="ARBA00023163"/>
    </source>
</evidence>
<keyword evidence="1" id="KW-0805">Transcription regulation</keyword>
<dbReference type="EMBL" id="JARWAK010000019">
    <property type="protein sequence ID" value="MDR5868434.1"/>
    <property type="molecule type" value="Genomic_DNA"/>
</dbReference>
<gene>
    <name evidence="5" type="ORF">QC818_16740</name>
</gene>
<protein>
    <submittedName>
        <fullName evidence="5">GntR family transcriptional regulator</fullName>
    </submittedName>
</protein>
<evidence type="ECO:0000313" key="5">
    <source>
        <dbReference type="EMBL" id="MDR5868434.1"/>
    </source>
</evidence>
<dbReference type="InterPro" id="IPR000524">
    <property type="entry name" value="Tscrpt_reg_HTH_GntR"/>
</dbReference>
<dbReference type="InterPro" id="IPR008920">
    <property type="entry name" value="TF_FadR/GntR_C"/>
</dbReference>
<dbReference type="PROSITE" id="PS50949">
    <property type="entry name" value="HTH_GNTR"/>
    <property type="match status" value="1"/>
</dbReference>
<dbReference type="InterPro" id="IPR011711">
    <property type="entry name" value="GntR_C"/>
</dbReference>
<name>A0ABU1G693_9GAMM</name>
<dbReference type="SMART" id="SM00895">
    <property type="entry name" value="FCD"/>
    <property type="match status" value="1"/>
</dbReference>
<dbReference type="InterPro" id="IPR036388">
    <property type="entry name" value="WH-like_DNA-bd_sf"/>
</dbReference>
<organism evidence="5 6">
    <name type="scientific">Halomonas koreensis</name>
    <dbReference type="NCBI Taxonomy" id="245385"/>
    <lineage>
        <taxon>Bacteria</taxon>
        <taxon>Pseudomonadati</taxon>
        <taxon>Pseudomonadota</taxon>
        <taxon>Gammaproteobacteria</taxon>
        <taxon>Oceanospirillales</taxon>
        <taxon>Halomonadaceae</taxon>
        <taxon>Halomonas</taxon>
    </lineage>
</organism>
<feature type="domain" description="HTH gntR-type" evidence="4">
    <location>
        <begin position="7"/>
        <end position="74"/>
    </location>
</feature>
<dbReference type="Gene3D" id="1.20.120.530">
    <property type="entry name" value="GntR ligand-binding domain-like"/>
    <property type="match status" value="1"/>
</dbReference>
<dbReference type="Proteomes" id="UP001264519">
    <property type="component" value="Unassembled WGS sequence"/>
</dbReference>
<dbReference type="Pfam" id="PF07729">
    <property type="entry name" value="FCD"/>
    <property type="match status" value="1"/>
</dbReference>
<dbReference type="SMART" id="SM00345">
    <property type="entry name" value="HTH_GNTR"/>
    <property type="match status" value="1"/>
</dbReference>